<organism evidence="2 3">
    <name type="scientific">Paenibacillus alginolyticus</name>
    <dbReference type="NCBI Taxonomy" id="59839"/>
    <lineage>
        <taxon>Bacteria</taxon>
        <taxon>Bacillati</taxon>
        <taxon>Bacillota</taxon>
        <taxon>Bacilli</taxon>
        <taxon>Bacillales</taxon>
        <taxon>Paenibacillaceae</taxon>
        <taxon>Paenibacillus</taxon>
    </lineage>
</organism>
<name>A0ABT4GPN7_9BACL</name>
<accession>A0ABT4GPN7</accession>
<protein>
    <submittedName>
        <fullName evidence="2">IS110 family transposase</fullName>
    </submittedName>
</protein>
<keyword evidence="3" id="KW-1185">Reference proteome</keyword>
<evidence type="ECO:0000313" key="2">
    <source>
        <dbReference type="EMBL" id="MCY9698031.1"/>
    </source>
</evidence>
<dbReference type="InterPro" id="IPR002525">
    <property type="entry name" value="Transp_IS110-like_N"/>
</dbReference>
<gene>
    <name evidence="2" type="ORF">M5X19_35040</name>
</gene>
<evidence type="ECO:0000259" key="1">
    <source>
        <dbReference type="Pfam" id="PF01548"/>
    </source>
</evidence>
<dbReference type="EMBL" id="JAMDMX010000184">
    <property type="protein sequence ID" value="MCY9698031.1"/>
    <property type="molecule type" value="Genomic_DNA"/>
</dbReference>
<proteinExistence type="predicted"/>
<dbReference type="RefSeq" id="WP_244937209.1">
    <property type="nucleotide sequence ID" value="NZ_JAMDMW010000078.1"/>
</dbReference>
<feature type="domain" description="Transposase IS110-like N-terminal" evidence="1">
    <location>
        <begin position="2"/>
        <end position="81"/>
    </location>
</feature>
<evidence type="ECO:0000313" key="3">
    <source>
        <dbReference type="Proteomes" id="UP001527099"/>
    </source>
</evidence>
<dbReference type="Pfam" id="PF01548">
    <property type="entry name" value="DEDD_Tnp_IS110"/>
    <property type="match status" value="1"/>
</dbReference>
<reference evidence="2 3" key="1">
    <citation type="submission" date="2022-05" db="EMBL/GenBank/DDBJ databases">
        <title>Genome Sequencing of Bee-Associated Microbes.</title>
        <authorList>
            <person name="Dunlap C."/>
        </authorList>
    </citation>
    <scope>NUCLEOTIDE SEQUENCE [LARGE SCALE GENOMIC DNA]</scope>
    <source>
        <strain evidence="2 3">NRRL B-14421</strain>
    </source>
</reference>
<sequence length="122" mass="13861">MGIDIAKETHVAQVTNFRGIVLSKRQLTFSNTIEGFEELERWIDGIGQKHRLKGLIIGMEPTGHYGYNLAKLACRQGQERCHGESGHHQTKTKRTGIILPRGILSLCSDYYSKLTRMSKQLY</sequence>
<comment type="caution">
    <text evidence="2">The sequence shown here is derived from an EMBL/GenBank/DDBJ whole genome shotgun (WGS) entry which is preliminary data.</text>
</comment>
<dbReference type="Proteomes" id="UP001527099">
    <property type="component" value="Unassembled WGS sequence"/>
</dbReference>